<evidence type="ECO:0000313" key="3">
    <source>
        <dbReference type="Proteomes" id="UP000676409"/>
    </source>
</evidence>
<keyword evidence="1" id="KW-0472">Membrane</keyword>
<dbReference type="EMBL" id="CP073078">
    <property type="protein sequence ID" value="QUD88598.1"/>
    <property type="molecule type" value="Genomic_DNA"/>
</dbReference>
<feature type="transmembrane region" description="Helical" evidence="1">
    <location>
        <begin position="291"/>
        <end position="308"/>
    </location>
</feature>
<feature type="transmembrane region" description="Helical" evidence="1">
    <location>
        <begin position="133"/>
        <end position="151"/>
    </location>
</feature>
<evidence type="ECO:0000313" key="2">
    <source>
        <dbReference type="EMBL" id="QUD88598.1"/>
    </source>
</evidence>
<organism evidence="2 3">
    <name type="scientific">Phenylobacterium montanum</name>
    <dbReference type="NCBI Taxonomy" id="2823693"/>
    <lineage>
        <taxon>Bacteria</taxon>
        <taxon>Pseudomonadati</taxon>
        <taxon>Pseudomonadota</taxon>
        <taxon>Alphaproteobacteria</taxon>
        <taxon>Caulobacterales</taxon>
        <taxon>Caulobacteraceae</taxon>
        <taxon>Phenylobacterium</taxon>
    </lineage>
</organism>
<dbReference type="Proteomes" id="UP000676409">
    <property type="component" value="Chromosome"/>
</dbReference>
<evidence type="ECO:0008006" key="4">
    <source>
        <dbReference type="Google" id="ProtNLM"/>
    </source>
</evidence>
<gene>
    <name evidence="2" type="ORF">KCG34_01515</name>
</gene>
<reference evidence="2" key="1">
    <citation type="submission" date="2021-04" db="EMBL/GenBank/DDBJ databases">
        <title>The complete genome sequence of Caulobacter sp. S6.</title>
        <authorList>
            <person name="Tang Y."/>
            <person name="Ouyang W."/>
            <person name="Liu Q."/>
            <person name="Huang B."/>
            <person name="Guo Z."/>
            <person name="Lei P."/>
        </authorList>
    </citation>
    <scope>NUCLEOTIDE SEQUENCE</scope>
    <source>
        <strain evidence="2">S6</strain>
    </source>
</reference>
<feature type="transmembrane region" description="Helical" evidence="1">
    <location>
        <begin position="348"/>
        <end position="367"/>
    </location>
</feature>
<name>A0A975G128_9CAUL</name>
<feature type="transmembrane region" description="Helical" evidence="1">
    <location>
        <begin position="261"/>
        <end position="279"/>
    </location>
</feature>
<dbReference type="KEGG" id="caul:KCG34_01515"/>
<proteinExistence type="predicted"/>
<keyword evidence="3" id="KW-1185">Reference proteome</keyword>
<sequence>MKLSPIPDLATGRRLGWTALALTVLVCAGLALRNGQAISSLGDTDDAMRLVLVRDLLSGRGWYDQWVGRLQPPAGTFMHWSRLLDGALAGAVLACRQVMAPALAETVVRLVWPLTWIYPAILAALLIARRFGGAVAVFVCGVVLATNYQVYEQFRPGRIDHHNIQIVMAAVAAACALVAGRSTRWAAVAGAVSGLGLAIGIEALPFQALIGASYGLRLLSEDGDERGPARAYGLSLTASLWGCYLIQTPPWRWSLSFCDSLALNLAAAVAIGGLGQAALATWPPRGRGARLAGLLVIGGAALATYLALDPSCLHGPFAAVDPRVRPFWFDRIGELQSWSGLWSLDRHAAVYTIWAGVLVAAGAVGLLASGRGRLSVETLLAAGLALLAVVLASRAVRLQDYVFWLGLPVFSAAVAPLMRKWLGGLMLPTVVAATAISPAYMGGAANALGDLALGKPAPGQASAQAECFSPRAYRRLAALPRGPVLSELDNGPFILAYTHHSALAAPYHRMSWGILAAHDALESAPDQAEARVRALKPAYVVVCAAAPAPASANGLEASLRRGRVPAWLAPVSAPGEVLQAYAVRVAGR</sequence>
<evidence type="ECO:0000256" key="1">
    <source>
        <dbReference type="SAM" id="Phobius"/>
    </source>
</evidence>
<feature type="transmembrane region" description="Helical" evidence="1">
    <location>
        <begin position="15"/>
        <end position="32"/>
    </location>
</feature>
<feature type="transmembrane region" description="Helical" evidence="1">
    <location>
        <begin position="401"/>
        <end position="418"/>
    </location>
</feature>
<feature type="transmembrane region" description="Helical" evidence="1">
    <location>
        <begin position="163"/>
        <end position="179"/>
    </location>
</feature>
<keyword evidence="1" id="KW-0812">Transmembrane</keyword>
<protein>
    <recommendedName>
        <fullName evidence="4">GtrA family protein</fullName>
    </recommendedName>
</protein>
<feature type="transmembrane region" description="Helical" evidence="1">
    <location>
        <begin position="185"/>
        <end position="210"/>
    </location>
</feature>
<keyword evidence="1" id="KW-1133">Transmembrane helix</keyword>
<dbReference type="AlphaFoldDB" id="A0A975G128"/>
<feature type="transmembrane region" description="Helical" evidence="1">
    <location>
        <begin position="374"/>
        <end position="395"/>
    </location>
</feature>
<accession>A0A975G128</accession>
<dbReference type="RefSeq" id="WP_211938648.1">
    <property type="nucleotide sequence ID" value="NZ_CP073078.1"/>
</dbReference>